<keyword evidence="1" id="KW-1133">Transmembrane helix</keyword>
<name>A0A1G2I3U2_9BACT</name>
<comment type="caution">
    <text evidence="2">The sequence shown here is derived from an EMBL/GenBank/DDBJ whole genome shotgun (WGS) entry which is preliminary data.</text>
</comment>
<gene>
    <name evidence="2" type="ORF">A3D44_03755</name>
</gene>
<accession>A0A1G2I3U2</accession>
<dbReference type="AlphaFoldDB" id="A0A1G2I3U2"/>
<dbReference type="Proteomes" id="UP000178820">
    <property type="component" value="Unassembled WGS sequence"/>
</dbReference>
<sequence>MKFNVSELFKAKKDAIRKIPFTLASHAFLIMVFFIFLVIMVGALLFYQHGVWLARKVPEPAGTIVRFNEAAYKAILQEWQGRQQSLGEPLGEKYINPFYSVTP</sequence>
<dbReference type="STRING" id="1802207.A3D44_03755"/>
<evidence type="ECO:0000313" key="3">
    <source>
        <dbReference type="Proteomes" id="UP000178820"/>
    </source>
</evidence>
<evidence type="ECO:0000313" key="2">
    <source>
        <dbReference type="EMBL" id="OGZ69504.1"/>
    </source>
</evidence>
<feature type="transmembrane region" description="Helical" evidence="1">
    <location>
        <begin position="21"/>
        <end position="47"/>
    </location>
</feature>
<keyword evidence="1" id="KW-0812">Transmembrane</keyword>
<evidence type="ECO:0000256" key="1">
    <source>
        <dbReference type="SAM" id="Phobius"/>
    </source>
</evidence>
<dbReference type="EMBL" id="MHOT01000010">
    <property type="protein sequence ID" value="OGZ69504.1"/>
    <property type="molecule type" value="Genomic_DNA"/>
</dbReference>
<keyword evidence="1" id="KW-0472">Membrane</keyword>
<protein>
    <submittedName>
        <fullName evidence="2">Uncharacterized protein</fullName>
    </submittedName>
</protein>
<proteinExistence type="predicted"/>
<reference evidence="2 3" key="1">
    <citation type="journal article" date="2016" name="Nat. Commun.">
        <title>Thousands of microbial genomes shed light on interconnected biogeochemical processes in an aquifer system.</title>
        <authorList>
            <person name="Anantharaman K."/>
            <person name="Brown C.T."/>
            <person name="Hug L.A."/>
            <person name="Sharon I."/>
            <person name="Castelle C.J."/>
            <person name="Probst A.J."/>
            <person name="Thomas B.C."/>
            <person name="Singh A."/>
            <person name="Wilkins M.J."/>
            <person name="Karaoz U."/>
            <person name="Brodie E.L."/>
            <person name="Williams K.H."/>
            <person name="Hubbard S.S."/>
            <person name="Banfield J.F."/>
        </authorList>
    </citation>
    <scope>NUCLEOTIDE SEQUENCE [LARGE SCALE GENOMIC DNA]</scope>
</reference>
<organism evidence="2 3">
    <name type="scientific">Candidatus Staskawiczbacteria bacterium RIFCSPHIGHO2_02_FULL_42_22</name>
    <dbReference type="NCBI Taxonomy" id="1802207"/>
    <lineage>
        <taxon>Bacteria</taxon>
        <taxon>Candidatus Staskawicziibacteriota</taxon>
    </lineage>
</organism>